<evidence type="ECO:0000313" key="3">
    <source>
        <dbReference type="Proteomes" id="UP000799750"/>
    </source>
</evidence>
<feature type="compositionally biased region" description="Polar residues" evidence="1">
    <location>
        <begin position="1"/>
        <end position="19"/>
    </location>
</feature>
<keyword evidence="3" id="KW-1185">Reference proteome</keyword>
<dbReference type="OrthoDB" id="661148at2759"/>
<proteinExistence type="predicted"/>
<protein>
    <submittedName>
        <fullName evidence="2">Uncharacterized protein</fullName>
    </submittedName>
</protein>
<feature type="compositionally biased region" description="Pro residues" evidence="1">
    <location>
        <begin position="169"/>
        <end position="180"/>
    </location>
</feature>
<feature type="region of interest" description="Disordered" evidence="1">
    <location>
        <begin position="139"/>
        <end position="185"/>
    </location>
</feature>
<feature type="region of interest" description="Disordered" evidence="1">
    <location>
        <begin position="1"/>
        <end position="103"/>
    </location>
</feature>
<feature type="compositionally biased region" description="Polar residues" evidence="1">
    <location>
        <begin position="152"/>
        <end position="167"/>
    </location>
</feature>
<name>A0A6A6QKB6_9PEZI</name>
<organism evidence="2 3">
    <name type="scientific">Lophium mytilinum</name>
    <dbReference type="NCBI Taxonomy" id="390894"/>
    <lineage>
        <taxon>Eukaryota</taxon>
        <taxon>Fungi</taxon>
        <taxon>Dikarya</taxon>
        <taxon>Ascomycota</taxon>
        <taxon>Pezizomycotina</taxon>
        <taxon>Dothideomycetes</taxon>
        <taxon>Pleosporomycetidae</taxon>
        <taxon>Mytilinidiales</taxon>
        <taxon>Mytilinidiaceae</taxon>
        <taxon>Lophium</taxon>
    </lineage>
</organism>
<dbReference type="Proteomes" id="UP000799750">
    <property type="component" value="Unassembled WGS sequence"/>
</dbReference>
<reference evidence="2" key="1">
    <citation type="journal article" date="2020" name="Stud. Mycol.">
        <title>101 Dothideomycetes genomes: a test case for predicting lifestyles and emergence of pathogens.</title>
        <authorList>
            <person name="Haridas S."/>
            <person name="Albert R."/>
            <person name="Binder M."/>
            <person name="Bloem J."/>
            <person name="Labutti K."/>
            <person name="Salamov A."/>
            <person name="Andreopoulos B."/>
            <person name="Baker S."/>
            <person name="Barry K."/>
            <person name="Bills G."/>
            <person name="Bluhm B."/>
            <person name="Cannon C."/>
            <person name="Castanera R."/>
            <person name="Culley D."/>
            <person name="Daum C."/>
            <person name="Ezra D."/>
            <person name="Gonzalez J."/>
            <person name="Henrissat B."/>
            <person name="Kuo A."/>
            <person name="Liang C."/>
            <person name="Lipzen A."/>
            <person name="Lutzoni F."/>
            <person name="Magnuson J."/>
            <person name="Mondo S."/>
            <person name="Nolan M."/>
            <person name="Ohm R."/>
            <person name="Pangilinan J."/>
            <person name="Park H.-J."/>
            <person name="Ramirez L."/>
            <person name="Alfaro M."/>
            <person name="Sun H."/>
            <person name="Tritt A."/>
            <person name="Yoshinaga Y."/>
            <person name="Zwiers L.-H."/>
            <person name="Turgeon B."/>
            <person name="Goodwin S."/>
            <person name="Spatafora J."/>
            <person name="Crous P."/>
            <person name="Grigoriev I."/>
        </authorList>
    </citation>
    <scope>NUCLEOTIDE SEQUENCE</scope>
    <source>
        <strain evidence="2">CBS 269.34</strain>
    </source>
</reference>
<feature type="compositionally biased region" description="Polar residues" evidence="1">
    <location>
        <begin position="64"/>
        <end position="73"/>
    </location>
</feature>
<evidence type="ECO:0000313" key="2">
    <source>
        <dbReference type="EMBL" id="KAF2492672.1"/>
    </source>
</evidence>
<feature type="compositionally biased region" description="Low complexity" evidence="1">
    <location>
        <begin position="34"/>
        <end position="43"/>
    </location>
</feature>
<dbReference type="EMBL" id="MU004193">
    <property type="protein sequence ID" value="KAF2492672.1"/>
    <property type="molecule type" value="Genomic_DNA"/>
</dbReference>
<sequence length="489" mass="55092">MASPYSSTQNTLRPIQDDSQPLHKSTEQPYPPRSSQDQWSQSSHWETAGYVPAQTQYHPAPSFDNYTVNQPQSRGDAPYPGYAQITQPTYTEQLFYPPNSHYTPQLYSQQGSFESVPASSYNQAGSQYGGNLTYHSRPAWPAPGPLPESPHQLYSHNHLTSPPASTQPLPLPSPRPPPQARPENLPRPLTAISVADYFHQHACVPIPWRWEPLSTPIKTYYIEAGPAFLDSKDWLGDWVDQEFHTVCLRDRKKPKDRHSMKYHLTAESTGGHFRPEKFKWKLSNSPAGKSRGTLWTYCREKDAGAPPGQVRFEGLYDLDGNRVLTSFKHKDPSHVVPVDTLSFQLPNGEEFQWRSNHPISTLDGYRWDYQRHALFRLSRGVAEELIADNAPWDGRGKKPLDSADALTIRAQNVDHSMVIATLQTMKVRQWEDVLRVEALNDKEGVKKTVKQARKTELGIAYWTQDDFTGGTAAIGFELGSGIVSGLFGA</sequence>
<gene>
    <name evidence="2" type="ORF">BU16DRAFT_87617</name>
</gene>
<evidence type="ECO:0000256" key="1">
    <source>
        <dbReference type="SAM" id="MobiDB-lite"/>
    </source>
</evidence>
<accession>A0A6A6QKB6</accession>
<dbReference type="AlphaFoldDB" id="A0A6A6QKB6"/>